<name>A0A9N8MH69_9FLAO</name>
<organism evidence="1 2">
    <name type="scientific">Chryseobacterium aquaeductus</name>
    <dbReference type="NCBI Taxonomy" id="2675056"/>
    <lineage>
        <taxon>Bacteria</taxon>
        <taxon>Pseudomonadati</taxon>
        <taxon>Bacteroidota</taxon>
        <taxon>Flavobacteriia</taxon>
        <taxon>Flavobacteriales</taxon>
        <taxon>Weeksellaceae</taxon>
        <taxon>Chryseobacterium group</taxon>
        <taxon>Chryseobacterium</taxon>
    </lineage>
</organism>
<dbReference type="RefSeq" id="WP_162088695.1">
    <property type="nucleotide sequence ID" value="NZ_CAJIMS010000001.1"/>
</dbReference>
<evidence type="ECO:0000313" key="1">
    <source>
        <dbReference type="EMBL" id="CAD7811845.1"/>
    </source>
</evidence>
<protein>
    <submittedName>
        <fullName evidence="1">Uncharacterized protein</fullName>
    </submittedName>
</protein>
<dbReference type="EMBL" id="CAJIMS010000001">
    <property type="protein sequence ID" value="CAD7811845.1"/>
    <property type="molecule type" value="Genomic_DNA"/>
</dbReference>
<gene>
    <name evidence="1" type="ORF">CHRY9390_02425</name>
</gene>
<proteinExistence type="predicted"/>
<reference evidence="1" key="1">
    <citation type="submission" date="2020-12" db="EMBL/GenBank/DDBJ databases">
        <authorList>
            <person name="Rodrigo-Torres L."/>
            <person name="Arahal R. D."/>
            <person name="Lucena T."/>
        </authorList>
    </citation>
    <scope>NUCLEOTIDE SEQUENCE</scope>
    <source>
        <strain evidence="1">CECT 9390</strain>
    </source>
</reference>
<comment type="caution">
    <text evidence="1">The sequence shown here is derived from an EMBL/GenBank/DDBJ whole genome shotgun (WGS) entry which is preliminary data.</text>
</comment>
<dbReference type="Proteomes" id="UP000662618">
    <property type="component" value="Unassembled WGS sequence"/>
</dbReference>
<dbReference type="AlphaFoldDB" id="A0A9N8MH69"/>
<evidence type="ECO:0000313" key="2">
    <source>
        <dbReference type="Proteomes" id="UP000662618"/>
    </source>
</evidence>
<keyword evidence="2" id="KW-1185">Reference proteome</keyword>
<accession>A0A9N8MH69</accession>
<sequence>MKKTISFILISMSYLVFSQEKEQSPKKTFFGVQAGFLGTNVYNETNFSKEFALRTEFNLETSLFFKDDLFSEKSGFVMFPTISLSPKWYYNINKREKLGKNTANNSANYISAKLSYVPDWFVISNSDTDGLRVNPVISLVPTWGIRRNFGKNFNYEFQAGIGVAKFLEKDYVFSSVQVVPNLSFRIGYDF</sequence>